<dbReference type="SUPFAM" id="SSF49879">
    <property type="entry name" value="SMAD/FHA domain"/>
    <property type="match status" value="1"/>
</dbReference>
<organism evidence="4 5">
    <name type="scientific">Nannocystis radixulma</name>
    <dbReference type="NCBI Taxonomy" id="2995305"/>
    <lineage>
        <taxon>Bacteria</taxon>
        <taxon>Pseudomonadati</taxon>
        <taxon>Myxococcota</taxon>
        <taxon>Polyangia</taxon>
        <taxon>Nannocystales</taxon>
        <taxon>Nannocystaceae</taxon>
        <taxon>Nannocystis</taxon>
    </lineage>
</organism>
<accession>A0ABT5BPA2</accession>
<gene>
    <name evidence="4" type="ORF">POL58_46885</name>
</gene>
<keyword evidence="5" id="KW-1185">Reference proteome</keyword>
<dbReference type="PROSITE" id="PS50006">
    <property type="entry name" value="FHA_DOMAIN"/>
    <property type="match status" value="1"/>
</dbReference>
<evidence type="ECO:0000259" key="3">
    <source>
        <dbReference type="PROSITE" id="PS50006"/>
    </source>
</evidence>
<reference evidence="4 5" key="1">
    <citation type="submission" date="2022-11" db="EMBL/GenBank/DDBJ databases">
        <title>Minimal conservation of predation-associated metabolite biosynthetic gene clusters underscores biosynthetic potential of Myxococcota including descriptions for ten novel species: Archangium lansinium sp. nov., Myxococcus landrumus sp. nov., Nannocystis bai.</title>
        <authorList>
            <person name="Ahearne A."/>
            <person name="Stevens C."/>
            <person name="Dowd S."/>
        </authorList>
    </citation>
    <scope>NUCLEOTIDE SEQUENCE [LARGE SCALE GENOMIC DNA]</scope>
    <source>
        <strain evidence="4 5">NCELM</strain>
    </source>
</reference>
<evidence type="ECO:0000256" key="2">
    <source>
        <dbReference type="SAM" id="MobiDB-lite"/>
    </source>
</evidence>
<dbReference type="Proteomes" id="UP001217838">
    <property type="component" value="Unassembled WGS sequence"/>
</dbReference>
<dbReference type="Gene3D" id="2.60.200.20">
    <property type="match status" value="1"/>
</dbReference>
<dbReference type="SMART" id="SM00240">
    <property type="entry name" value="FHA"/>
    <property type="match status" value="1"/>
</dbReference>
<name>A0ABT5BPA2_9BACT</name>
<keyword evidence="1" id="KW-0175">Coiled coil</keyword>
<sequence length="447" mass="47693">MSRPSKPRPPPPPPPPALRPPSTALDTPARPGPGDGLARARALEHTGDHARAAALRLEYAHTLCGTAQRIALLREGAARHSGATEEGRSLHQALAETLLRHAEFMEDGAPRRAILMEAARALEEADQGAIAGEIYERLHMLRRAAVAYERAGAVTQLEYVLGLIDQIEHIEATLQRASDEIDVAVREGRRFLAHSLLHEHLHDVRITRGPLAHSGAPLLRAALARVLADLGSALPRGQRVDLRWGAGQVTRVVLRSDLRLGRSPDVEINLAGASLSREHAALRLEAIAAPGSLGVDEVELAVALVDLGSRAGTFWRGEALAPGEPVALEGPGELALGLSAARLEVHPLPRERGELGALLRPLGPGAAAHPWTLYLPGGGPLWLTPDRPIPAILELRPPFIAVRIAAGIRAQLGQEPLGPGASIEVLHGDRLHLDLPDGRLTLEISMT</sequence>
<dbReference type="InterPro" id="IPR008984">
    <property type="entry name" value="SMAD_FHA_dom_sf"/>
</dbReference>
<dbReference type="Pfam" id="PF00498">
    <property type="entry name" value="FHA"/>
    <property type="match status" value="1"/>
</dbReference>
<feature type="coiled-coil region" evidence="1">
    <location>
        <begin position="160"/>
        <end position="187"/>
    </location>
</feature>
<protein>
    <submittedName>
        <fullName evidence="4">FHA domain-containing protein</fullName>
    </submittedName>
</protein>
<feature type="compositionally biased region" description="Pro residues" evidence="2">
    <location>
        <begin position="7"/>
        <end position="19"/>
    </location>
</feature>
<feature type="domain" description="FHA" evidence="3">
    <location>
        <begin position="258"/>
        <end position="320"/>
    </location>
</feature>
<feature type="region of interest" description="Disordered" evidence="2">
    <location>
        <begin position="1"/>
        <end position="35"/>
    </location>
</feature>
<proteinExistence type="predicted"/>
<evidence type="ECO:0000313" key="4">
    <source>
        <dbReference type="EMBL" id="MDC0675359.1"/>
    </source>
</evidence>
<evidence type="ECO:0000313" key="5">
    <source>
        <dbReference type="Proteomes" id="UP001217838"/>
    </source>
</evidence>
<dbReference type="EMBL" id="JAQNDN010000027">
    <property type="protein sequence ID" value="MDC0675359.1"/>
    <property type="molecule type" value="Genomic_DNA"/>
</dbReference>
<dbReference type="RefSeq" id="WP_272010363.1">
    <property type="nucleotide sequence ID" value="NZ_JAQNDN010000027.1"/>
</dbReference>
<dbReference type="InterPro" id="IPR000253">
    <property type="entry name" value="FHA_dom"/>
</dbReference>
<comment type="caution">
    <text evidence="4">The sequence shown here is derived from an EMBL/GenBank/DDBJ whole genome shotgun (WGS) entry which is preliminary data.</text>
</comment>
<evidence type="ECO:0000256" key="1">
    <source>
        <dbReference type="SAM" id="Coils"/>
    </source>
</evidence>